<name>A0A6A6WJY6_9PEZI</name>
<proteinExistence type="predicted"/>
<evidence type="ECO:0000256" key="1">
    <source>
        <dbReference type="SAM" id="MobiDB-lite"/>
    </source>
</evidence>
<dbReference type="EMBL" id="ML996566">
    <property type="protein sequence ID" value="KAF2761931.1"/>
    <property type="molecule type" value="Genomic_DNA"/>
</dbReference>
<dbReference type="RefSeq" id="XP_033604382.1">
    <property type="nucleotide sequence ID" value="XM_033746455.1"/>
</dbReference>
<evidence type="ECO:0000313" key="4">
    <source>
        <dbReference type="Proteomes" id="UP000799437"/>
    </source>
</evidence>
<dbReference type="PANTHER" id="PTHR38795">
    <property type="entry name" value="DUF6604 DOMAIN-CONTAINING PROTEIN"/>
    <property type="match status" value="1"/>
</dbReference>
<accession>A0A6A6WJY6</accession>
<reference evidence="3" key="1">
    <citation type="journal article" date="2020" name="Stud. Mycol.">
        <title>101 Dothideomycetes genomes: a test case for predicting lifestyles and emergence of pathogens.</title>
        <authorList>
            <person name="Haridas S."/>
            <person name="Albert R."/>
            <person name="Binder M."/>
            <person name="Bloem J."/>
            <person name="Labutti K."/>
            <person name="Salamov A."/>
            <person name="Andreopoulos B."/>
            <person name="Baker S."/>
            <person name="Barry K."/>
            <person name="Bills G."/>
            <person name="Bluhm B."/>
            <person name="Cannon C."/>
            <person name="Castanera R."/>
            <person name="Culley D."/>
            <person name="Daum C."/>
            <person name="Ezra D."/>
            <person name="Gonzalez J."/>
            <person name="Henrissat B."/>
            <person name="Kuo A."/>
            <person name="Liang C."/>
            <person name="Lipzen A."/>
            <person name="Lutzoni F."/>
            <person name="Magnuson J."/>
            <person name="Mondo S."/>
            <person name="Nolan M."/>
            <person name="Ohm R."/>
            <person name="Pangilinan J."/>
            <person name="Park H.-J."/>
            <person name="Ramirez L."/>
            <person name="Alfaro M."/>
            <person name="Sun H."/>
            <person name="Tritt A."/>
            <person name="Yoshinaga Y."/>
            <person name="Zwiers L.-H."/>
            <person name="Turgeon B."/>
            <person name="Goodwin S."/>
            <person name="Spatafora J."/>
            <person name="Crous P."/>
            <person name="Grigoriev I."/>
        </authorList>
    </citation>
    <scope>NUCLEOTIDE SEQUENCE</scope>
    <source>
        <strain evidence="3">CBS 121739</strain>
    </source>
</reference>
<feature type="compositionally biased region" description="Acidic residues" evidence="1">
    <location>
        <begin position="141"/>
        <end position="151"/>
    </location>
</feature>
<feature type="compositionally biased region" description="Basic and acidic residues" evidence="1">
    <location>
        <begin position="162"/>
        <end position="175"/>
    </location>
</feature>
<protein>
    <recommendedName>
        <fullName evidence="2">DUF6604 domain-containing protein</fullName>
    </recommendedName>
</protein>
<dbReference type="GeneID" id="54487509"/>
<feature type="domain" description="DUF6604" evidence="2">
    <location>
        <begin position="20"/>
        <end position="254"/>
    </location>
</feature>
<gene>
    <name evidence="3" type="ORF">EJ05DRAFT_496818</name>
</gene>
<dbReference type="AlphaFoldDB" id="A0A6A6WJY6"/>
<evidence type="ECO:0000259" key="2">
    <source>
        <dbReference type="Pfam" id="PF20253"/>
    </source>
</evidence>
<keyword evidence="4" id="KW-1185">Reference proteome</keyword>
<dbReference type="InterPro" id="IPR046539">
    <property type="entry name" value="DUF6604"/>
</dbReference>
<dbReference type="Pfam" id="PF20253">
    <property type="entry name" value="DUF6604"/>
    <property type="match status" value="1"/>
</dbReference>
<organism evidence="3 4">
    <name type="scientific">Pseudovirgaria hyperparasitica</name>
    <dbReference type="NCBI Taxonomy" id="470096"/>
    <lineage>
        <taxon>Eukaryota</taxon>
        <taxon>Fungi</taxon>
        <taxon>Dikarya</taxon>
        <taxon>Ascomycota</taxon>
        <taxon>Pezizomycotina</taxon>
        <taxon>Dothideomycetes</taxon>
        <taxon>Dothideomycetes incertae sedis</taxon>
        <taxon>Acrospermales</taxon>
        <taxon>Acrospermaceae</taxon>
        <taxon>Pseudovirgaria</taxon>
    </lineage>
</organism>
<dbReference type="Proteomes" id="UP000799437">
    <property type="component" value="Unassembled WGS sequence"/>
</dbReference>
<sequence length="801" mass="89160">MAEVYSTPLLTPELHEKYMKYKEATEIVTTWVALNGRRAGHPIFDATNCSIDVLVRASKAIFRAGITVPPEIYWALKDAIRDRISVMKHYGDNDTGHIKFIKGLSSIYRSLFPPSKGGKSRQQQENTSDEVSVDDTLPYINEDDEMGDEVVDGDHLTPTSHDMAKKRQFRDRPSAEQYRKLRQQLGISGETSTSITISDDPILKEFKVKLGVINTVFTADTLCETLKGYWKACNEGSMSIFVAAMLTSTAVKLLSLVEVSNKSRLGIEDHVMFVRKMSSMGEMNPDGISMWKTLTHGHAGIFSTGWGFYHAYNRIVVNGGSTKSTECASSDVRMEKAATLVPRMASHTCQAKYILAQGAACESILNSILTKQVSCTCTKKDFRTRLDSDSPLQHEIGTYWRGYNVLSTTAVFGLQIMLETHEAYLWHNSETPHRPSCLSKYLKFAKDVQSYVTKLERHETLRDADHDSLVRKLECLSKGLKSVLVPKPIDLYSQAPWTAGAGMICRWFQIQDLGTALCGFKGVMTGVMHLYNCLVQSSILDRNAFPLLEALASVLEPTIFVGSRPKHNFLSHHEAALGGTRVRDFGRLWGNQSRGADSVDSSSRKLGTIRADCHVCPNNPRAYRVYGHASMTFLLVAQDFHPNAKYFCRVQKLRETPGNLDRMRKLVEGLAEPTDGPLGINPALLNKVKEILEADLYEQDLPFARINWIKVYLACCDALLSIAEALRAIGFASMECCAGCPPGPSGLEYVKAFLETADAIQEGENLPVIGYDFWASGTSVMEGAFRKAFGGYKNSEFLWDI</sequence>
<feature type="region of interest" description="Disordered" evidence="1">
    <location>
        <begin position="114"/>
        <end position="175"/>
    </location>
</feature>
<evidence type="ECO:0000313" key="3">
    <source>
        <dbReference type="EMBL" id="KAF2761931.1"/>
    </source>
</evidence>
<dbReference type="OrthoDB" id="4821062at2759"/>
<dbReference type="PANTHER" id="PTHR38795:SF1">
    <property type="entry name" value="DUF6604 DOMAIN-CONTAINING PROTEIN"/>
    <property type="match status" value="1"/>
</dbReference>